<sequence length="99" mass="10457">MSGPRPKTCAACGRGIAANEVYYRFSLVLQGEQDVLGPSGGGSSEDELAALVKQLEESQESAQELEEQVHWERSGVVCSACRSVVVRTLSAPPEAAGPH</sequence>
<organism evidence="1 2">
    <name type="scientific">Archangium violaceum Cb vi76</name>
    <dbReference type="NCBI Taxonomy" id="1406225"/>
    <lineage>
        <taxon>Bacteria</taxon>
        <taxon>Pseudomonadati</taxon>
        <taxon>Myxococcota</taxon>
        <taxon>Myxococcia</taxon>
        <taxon>Myxococcales</taxon>
        <taxon>Cystobacterineae</taxon>
        <taxon>Archangiaceae</taxon>
        <taxon>Archangium</taxon>
    </lineage>
</organism>
<proteinExistence type="predicted"/>
<dbReference type="RefSeq" id="WP_043390900.1">
    <property type="nucleotide sequence ID" value="NZ_JPMI01000035.1"/>
</dbReference>
<evidence type="ECO:0000313" key="1">
    <source>
        <dbReference type="EMBL" id="KFA93893.1"/>
    </source>
</evidence>
<protein>
    <submittedName>
        <fullName evidence="1">Uncharacterized protein</fullName>
    </submittedName>
</protein>
<evidence type="ECO:0000313" key="2">
    <source>
        <dbReference type="Proteomes" id="UP000028547"/>
    </source>
</evidence>
<name>A0A084SZK8_9BACT</name>
<comment type="caution">
    <text evidence="1">The sequence shown here is derived from an EMBL/GenBank/DDBJ whole genome shotgun (WGS) entry which is preliminary data.</text>
</comment>
<gene>
    <name evidence="1" type="ORF">Q664_06385</name>
</gene>
<dbReference type="Proteomes" id="UP000028547">
    <property type="component" value="Unassembled WGS sequence"/>
</dbReference>
<dbReference type="EMBL" id="JPMI01000035">
    <property type="protein sequence ID" value="KFA93893.1"/>
    <property type="molecule type" value="Genomic_DNA"/>
</dbReference>
<accession>A0A084SZK8</accession>
<reference evidence="1 2" key="1">
    <citation type="submission" date="2014-07" db="EMBL/GenBank/DDBJ databases">
        <title>Draft Genome Sequence of Gephyronic Acid Producer, Cystobacter violaceus Strain Cb vi76.</title>
        <authorList>
            <person name="Stevens D.C."/>
            <person name="Young J."/>
            <person name="Carmichael R."/>
            <person name="Tan J."/>
            <person name="Taylor R.E."/>
        </authorList>
    </citation>
    <scope>NUCLEOTIDE SEQUENCE [LARGE SCALE GENOMIC DNA]</scope>
    <source>
        <strain evidence="1 2">Cb vi76</strain>
    </source>
</reference>
<dbReference type="AlphaFoldDB" id="A0A084SZK8"/>